<protein>
    <submittedName>
        <fullName evidence="1">Uncharacterized protein</fullName>
    </submittedName>
</protein>
<reference evidence="1" key="1">
    <citation type="submission" date="2021-03" db="EMBL/GenBank/DDBJ databases">
        <title>Evolutionary priming and transition to the ectomycorrhizal habit in an iconic lineage of mushroom-forming fungi: is preadaptation a requirement?</title>
        <authorList>
            <consortium name="DOE Joint Genome Institute"/>
            <person name="Looney B.P."/>
            <person name="Miyauchi S."/>
            <person name="Morin E."/>
            <person name="Drula E."/>
            <person name="Courty P.E."/>
            <person name="Chicoki N."/>
            <person name="Fauchery L."/>
            <person name="Kohler A."/>
            <person name="Kuo A."/>
            <person name="LaButti K."/>
            <person name="Pangilinan J."/>
            <person name="Lipzen A."/>
            <person name="Riley R."/>
            <person name="Andreopoulos W."/>
            <person name="He G."/>
            <person name="Johnson J."/>
            <person name="Barry K.W."/>
            <person name="Grigoriev I.V."/>
            <person name="Nagy L."/>
            <person name="Hibbett D."/>
            <person name="Henrissat B."/>
            <person name="Matheny P.B."/>
            <person name="Labbe J."/>
            <person name="Martin A.F."/>
        </authorList>
    </citation>
    <scope>NUCLEOTIDE SEQUENCE</scope>
    <source>
        <strain evidence="1">BPL698</strain>
    </source>
</reference>
<sequence length="81" mass="9059">MSTRSTNSFEHSGSFDYLNTDFLPPWQMPTPSLSDVDSVPSSASDDPWAELAPSPSNRCRCCIASQFQTDAWHRPPLLRLT</sequence>
<proteinExistence type="predicted"/>
<accession>A0ACC0UGA6</accession>
<name>A0ACC0UGA6_9AGAM</name>
<gene>
    <name evidence="1" type="ORF">F5148DRAFT_1281541</name>
</gene>
<comment type="caution">
    <text evidence="1">The sequence shown here is derived from an EMBL/GenBank/DDBJ whole genome shotgun (WGS) entry which is preliminary data.</text>
</comment>
<evidence type="ECO:0000313" key="1">
    <source>
        <dbReference type="EMBL" id="KAI9510770.1"/>
    </source>
</evidence>
<dbReference type="Proteomes" id="UP001207468">
    <property type="component" value="Unassembled WGS sequence"/>
</dbReference>
<dbReference type="EMBL" id="JAGFNK010000034">
    <property type="protein sequence ID" value="KAI9510770.1"/>
    <property type="molecule type" value="Genomic_DNA"/>
</dbReference>
<organism evidence="1 2">
    <name type="scientific">Russula earlei</name>
    <dbReference type="NCBI Taxonomy" id="71964"/>
    <lineage>
        <taxon>Eukaryota</taxon>
        <taxon>Fungi</taxon>
        <taxon>Dikarya</taxon>
        <taxon>Basidiomycota</taxon>
        <taxon>Agaricomycotina</taxon>
        <taxon>Agaricomycetes</taxon>
        <taxon>Russulales</taxon>
        <taxon>Russulaceae</taxon>
        <taxon>Russula</taxon>
    </lineage>
</organism>
<keyword evidence="2" id="KW-1185">Reference proteome</keyword>
<evidence type="ECO:0000313" key="2">
    <source>
        <dbReference type="Proteomes" id="UP001207468"/>
    </source>
</evidence>